<protein>
    <submittedName>
        <fullName evidence="2">Golgi apparatus protein 1</fullName>
    </submittedName>
</protein>
<keyword evidence="1" id="KW-0812">Transmembrane</keyword>
<dbReference type="Pfam" id="PF00839">
    <property type="entry name" value="Cys_rich_FGFR"/>
    <property type="match status" value="7"/>
</dbReference>
<dbReference type="WBParaSite" id="MCU_004144-RA">
    <property type="protein sequence ID" value="MCU_004144-RA"/>
    <property type="gene ID" value="MCU_004144"/>
</dbReference>
<sequence length="651" mass="73056">MVDPLLVNCLWSHRHPPRSGGKAVGTLSGPCLREITNLMLVRASSIDLNPEVFQSCLADLGRFCSPRRPSVDEEDEDEDDEMEQGMSCLEDYMDQLQPVCREALVRYTQDVEEKPDLDRRIARSCLAAERRFCEGVPHSVQRVISESATADEELTLHDLMFECLVEHKNHADMELECKAAIEHFQILSLKDVRISRSFHEDCHDSIVRFCPAVTAEGAPPAVMTKMAAVMCLSRSLLEQKLLALPNETHSIPEACARHIRFELLSRSESLVLDLTLAVACEADRKLYCSHAPKGLGEALECLRDHRSRLSPECHREVFSRDQLAMAESRSDFKLMTTCAEMIHSHCENFKHNFLLLECLKKTSDGLGDLFDADCRHLVIERLQTQRLDHRLSPRLNSNCRIDIRMFCAEELRADNAKPFENGNAVARCLQRQYAVRPSNEGKSLLSPSCAKYMRELLISANLNHHMDPLLAEVCHGDLSEHCSEDLALSAVDGEKSQGTVIECLRRQVAQNKVKNDSCVVEVLRLALASKADIDVDPVLARDCAASLEAICGSTAQGSGRQMKCLLKALDAKNPAMEEACRRSLEVRRELWEMSAKRPDLLDWRTLVKEINASQSRNLIIGILLTIVGAVFVVGLCCGRRTRCVARSTKNR</sequence>
<dbReference type="GO" id="GO:0017134">
    <property type="term" value="F:fibroblast growth factor binding"/>
    <property type="evidence" value="ECO:0007669"/>
    <property type="project" value="TreeGrafter"/>
</dbReference>
<proteinExistence type="predicted"/>
<dbReference type="PANTHER" id="PTHR11884:SF1">
    <property type="entry name" value="GOLGI APPARATUS PROTEIN 1"/>
    <property type="match status" value="1"/>
</dbReference>
<evidence type="ECO:0000313" key="2">
    <source>
        <dbReference type="WBParaSite" id="MCU_004144-RA"/>
    </source>
</evidence>
<dbReference type="GO" id="GO:0000139">
    <property type="term" value="C:Golgi membrane"/>
    <property type="evidence" value="ECO:0007669"/>
    <property type="project" value="TreeGrafter"/>
</dbReference>
<evidence type="ECO:0000256" key="1">
    <source>
        <dbReference type="SAM" id="Phobius"/>
    </source>
</evidence>
<name>A0A5K3EYH0_MESCO</name>
<keyword evidence="1" id="KW-1133">Transmembrane helix</keyword>
<keyword evidence="1" id="KW-0472">Membrane</keyword>
<dbReference type="AlphaFoldDB" id="A0A5K3EYH0"/>
<accession>A0A5K3EYH0</accession>
<organism evidence="2">
    <name type="scientific">Mesocestoides corti</name>
    <name type="common">Flatworm</name>
    <dbReference type="NCBI Taxonomy" id="53468"/>
    <lineage>
        <taxon>Eukaryota</taxon>
        <taxon>Metazoa</taxon>
        <taxon>Spiralia</taxon>
        <taxon>Lophotrochozoa</taxon>
        <taxon>Platyhelminthes</taxon>
        <taxon>Cestoda</taxon>
        <taxon>Eucestoda</taxon>
        <taxon>Cyclophyllidea</taxon>
        <taxon>Mesocestoididae</taxon>
        <taxon>Mesocestoides</taxon>
    </lineage>
</organism>
<feature type="transmembrane region" description="Helical" evidence="1">
    <location>
        <begin position="618"/>
        <end position="637"/>
    </location>
</feature>
<dbReference type="InterPro" id="IPR001893">
    <property type="entry name" value="Cys-rich_GLG1_repeat"/>
</dbReference>
<reference evidence="2" key="1">
    <citation type="submission" date="2019-11" db="UniProtKB">
        <authorList>
            <consortium name="WormBaseParasite"/>
        </authorList>
    </citation>
    <scope>IDENTIFICATION</scope>
</reference>
<dbReference type="InterPro" id="IPR039728">
    <property type="entry name" value="GLG1"/>
</dbReference>
<dbReference type="PANTHER" id="PTHR11884">
    <property type="entry name" value="SELECTIN LIGAND RELATED"/>
    <property type="match status" value="1"/>
</dbReference>